<accession>A0A919ITV5</accession>
<dbReference type="InterPro" id="IPR006683">
    <property type="entry name" value="Thioestr_dom"/>
</dbReference>
<organism evidence="2 3">
    <name type="scientific">Actinoplanes cyaneus</name>
    <dbReference type="NCBI Taxonomy" id="52696"/>
    <lineage>
        <taxon>Bacteria</taxon>
        <taxon>Bacillati</taxon>
        <taxon>Actinomycetota</taxon>
        <taxon>Actinomycetes</taxon>
        <taxon>Micromonosporales</taxon>
        <taxon>Micromonosporaceae</taxon>
        <taxon>Actinoplanes</taxon>
    </lineage>
</organism>
<dbReference type="Proteomes" id="UP000619479">
    <property type="component" value="Unassembled WGS sequence"/>
</dbReference>
<dbReference type="Gene3D" id="3.10.129.10">
    <property type="entry name" value="Hotdog Thioesterase"/>
    <property type="match status" value="1"/>
</dbReference>
<dbReference type="SUPFAM" id="SSF54637">
    <property type="entry name" value="Thioesterase/thiol ester dehydrase-isomerase"/>
    <property type="match status" value="1"/>
</dbReference>
<protein>
    <submittedName>
        <fullName evidence="2">Thioesterase</fullName>
    </submittedName>
</protein>
<evidence type="ECO:0000313" key="3">
    <source>
        <dbReference type="Proteomes" id="UP000619479"/>
    </source>
</evidence>
<dbReference type="Pfam" id="PF03061">
    <property type="entry name" value="4HBT"/>
    <property type="match status" value="1"/>
</dbReference>
<dbReference type="RefSeq" id="WP_203756052.1">
    <property type="nucleotide sequence ID" value="NZ_BAAAUC010000110.1"/>
</dbReference>
<dbReference type="EMBL" id="BOMH01000104">
    <property type="protein sequence ID" value="GID71187.1"/>
    <property type="molecule type" value="Genomic_DNA"/>
</dbReference>
<keyword evidence="3" id="KW-1185">Reference proteome</keyword>
<proteinExistence type="predicted"/>
<evidence type="ECO:0000313" key="2">
    <source>
        <dbReference type="EMBL" id="GID71187.1"/>
    </source>
</evidence>
<dbReference type="InterPro" id="IPR029069">
    <property type="entry name" value="HotDog_dom_sf"/>
</dbReference>
<name>A0A919ITV5_9ACTN</name>
<reference evidence="2" key="1">
    <citation type="submission" date="2021-01" db="EMBL/GenBank/DDBJ databases">
        <title>Whole genome shotgun sequence of Actinoplanes cyaneus NBRC 14990.</title>
        <authorList>
            <person name="Komaki H."/>
            <person name="Tamura T."/>
        </authorList>
    </citation>
    <scope>NUCLEOTIDE SEQUENCE</scope>
    <source>
        <strain evidence="2">NBRC 14990</strain>
    </source>
</reference>
<comment type="caution">
    <text evidence="2">The sequence shown here is derived from an EMBL/GenBank/DDBJ whole genome shotgun (WGS) entry which is preliminary data.</text>
</comment>
<dbReference type="AlphaFoldDB" id="A0A919ITV5"/>
<feature type="domain" description="Thioesterase" evidence="1">
    <location>
        <begin position="26"/>
        <end position="110"/>
    </location>
</feature>
<gene>
    <name evidence="2" type="ORF">Acy02nite_90680</name>
</gene>
<evidence type="ECO:0000259" key="1">
    <source>
        <dbReference type="Pfam" id="PF03061"/>
    </source>
</evidence>
<dbReference type="CDD" id="cd00586">
    <property type="entry name" value="4HBT"/>
    <property type="match status" value="1"/>
</dbReference>
<sequence>MNNAAITINYGDLQPVEIHFDDLDIFGVVHSSRYTMMLERGLSAYWARRGHDISLADSDSDAWQMVREVRTMFERPIRRIAPIYLHLWTEHRGRTSMTTGFRFISADGTEQYAHGRRIVIRFNPVTRRPSEWSARARADADALLRPAHL</sequence>